<proteinExistence type="predicted"/>
<dbReference type="Proteomes" id="UP000574390">
    <property type="component" value="Unassembled WGS sequence"/>
</dbReference>
<gene>
    <name evidence="2" type="ORF">FOZ62_003182</name>
</gene>
<sequence>MSQPPPFFASAVPIPRDPDDDSDHSSLDRPPTVDEGLQDRHEGPPGANDEEHNDLMQHLIRLVAHEAAKAGLEDPSNQFPSLAQKLQDAHLPGLDPTLVPTSKAFRQLLAKPSSAAAFLLLTLEDLLPADEYLQAQELLTSKNTKDTTSKSHKLRMPNRLALLGQVLCRWTAAGFMVSGVPQGLLLSHSAAVMKCADLYGTAAAISYHRKQTLTASAELSMGKSATDITIKEFNNLVAFECKQKLDNAQRKTPNKTPWNQGGRRNSSWNQGSYGSYKQGFRSSPYDDSWWSKDWKQNWNSQSSSSSSQNQNQKKSASQ</sequence>
<evidence type="ECO:0000313" key="3">
    <source>
        <dbReference type="Proteomes" id="UP000574390"/>
    </source>
</evidence>
<reference evidence="2 3" key="1">
    <citation type="submission" date="2020-04" db="EMBL/GenBank/DDBJ databases">
        <title>Perkinsus olseni comparative genomics.</title>
        <authorList>
            <person name="Bogema D.R."/>
        </authorList>
    </citation>
    <scope>NUCLEOTIDE SEQUENCE [LARGE SCALE GENOMIC DNA]</scope>
    <source>
        <strain evidence="2">ATCC PRA-205</strain>
    </source>
</reference>
<evidence type="ECO:0000313" key="2">
    <source>
        <dbReference type="EMBL" id="KAF4711241.1"/>
    </source>
</evidence>
<evidence type="ECO:0000256" key="1">
    <source>
        <dbReference type="SAM" id="MobiDB-lite"/>
    </source>
</evidence>
<dbReference type="EMBL" id="JABANM010027480">
    <property type="protein sequence ID" value="KAF4711241.1"/>
    <property type="molecule type" value="Genomic_DNA"/>
</dbReference>
<feature type="compositionally biased region" description="Polar residues" evidence="1">
    <location>
        <begin position="250"/>
        <end position="271"/>
    </location>
</feature>
<dbReference type="AlphaFoldDB" id="A0A7J6QSY3"/>
<name>A0A7J6QSY3_PEROL</name>
<accession>A0A7J6QSY3</accession>
<feature type="region of interest" description="Disordered" evidence="1">
    <location>
        <begin position="297"/>
        <end position="318"/>
    </location>
</feature>
<organism evidence="2 3">
    <name type="scientific">Perkinsus olseni</name>
    <name type="common">Perkinsus atlanticus</name>
    <dbReference type="NCBI Taxonomy" id="32597"/>
    <lineage>
        <taxon>Eukaryota</taxon>
        <taxon>Sar</taxon>
        <taxon>Alveolata</taxon>
        <taxon>Perkinsozoa</taxon>
        <taxon>Perkinsea</taxon>
        <taxon>Perkinsida</taxon>
        <taxon>Perkinsidae</taxon>
        <taxon>Perkinsus</taxon>
    </lineage>
</organism>
<feature type="region of interest" description="Disordered" evidence="1">
    <location>
        <begin position="248"/>
        <end position="271"/>
    </location>
</feature>
<protein>
    <submittedName>
        <fullName evidence="2">Uncharacterized protein</fullName>
    </submittedName>
</protein>
<comment type="caution">
    <text evidence="2">The sequence shown here is derived from an EMBL/GenBank/DDBJ whole genome shotgun (WGS) entry which is preliminary data.</text>
</comment>
<feature type="compositionally biased region" description="Basic and acidic residues" evidence="1">
    <location>
        <begin position="37"/>
        <end position="51"/>
    </location>
</feature>
<feature type="region of interest" description="Disordered" evidence="1">
    <location>
        <begin position="1"/>
        <end position="51"/>
    </location>
</feature>